<sequence length="596" mass="68936">MDVYGVMPLPYPDELLYSVITRYHLRMNNSSPKWTFRELFGTDHVIPTLDLPSHLDNLSPRSQIMGITSDQWIDEHTLYSYYAPFLPQSRSRQLKQMMRSNDGSGIHTLVGITASSMERNSELHFCPSCYEEDIQRFGEPYWHRIHQAVGVMVCPEHRIVLHKITHPVSDRHGLTVLPIARHLFQSEPLVLPVPERTHLRLLEVAQDVQLLLSVGHSLHLYDSRDSLLHKLSEQGYLTPSNRIRQRELEMKLSSHYGKEMLEFLNCQTYGNDYSWLAMSTRKARRAVHPIRRLLLIRFLFGSFSSFLEQRNTSHFPFGKGPWPCLNKAADHYREPCITHLKITRCSDTGRPVGTFSCSCGFCYSRRGPDLTSEDRYRIGRIKAFGPVWKNQLTVYVDKGLSYRAAAEKLGVDTNTVIKYARLNPEHESFSNEVILSSASPLTIKKGTSKKKCNAHNARYIRVDWEKRDLELSWEVEEACNMMLSDRDRKPIRITYASIGKRIGKLALIEKHKDKLPITMAILSNRLETVDQFKIRRIGWVAEHMHDEFPIKRWKLIRKTGIRPGYSSAVSEALDFYSGQGLHNLNFADRVATQWLQ</sequence>
<dbReference type="InterPro" id="IPR032750">
    <property type="entry name" value="TnsD_C"/>
</dbReference>
<dbReference type="Proteomes" id="UP001266807">
    <property type="component" value="Unassembled WGS sequence"/>
</dbReference>
<dbReference type="EMBL" id="JAVDUG010000016">
    <property type="protein sequence ID" value="MDR6781345.1"/>
    <property type="molecule type" value="Genomic_DNA"/>
</dbReference>
<evidence type="ECO:0000313" key="3">
    <source>
        <dbReference type="EMBL" id="MDR6781345.1"/>
    </source>
</evidence>
<protein>
    <recommendedName>
        <fullName evidence="5">Transposon Tn7 transposition protein TnsD C-termianl domain-containing protein</fullName>
    </recommendedName>
</protein>
<evidence type="ECO:0000313" key="4">
    <source>
        <dbReference type="Proteomes" id="UP001266807"/>
    </source>
</evidence>
<name>A0ABU1QNY4_9BACL</name>
<feature type="domain" description="TniQ" evidence="1">
    <location>
        <begin position="7"/>
        <end position="161"/>
    </location>
</feature>
<reference evidence="3 4" key="1">
    <citation type="submission" date="2023-07" db="EMBL/GenBank/DDBJ databases">
        <title>Sorghum-associated microbial communities from plants grown in Nebraska, USA.</title>
        <authorList>
            <person name="Schachtman D."/>
        </authorList>
    </citation>
    <scope>NUCLEOTIDE SEQUENCE [LARGE SCALE GENOMIC DNA]</scope>
    <source>
        <strain evidence="3 4">BE143</strain>
    </source>
</reference>
<organism evidence="3 4">
    <name type="scientific">Paenibacillus peoriae</name>
    <dbReference type="NCBI Taxonomy" id="59893"/>
    <lineage>
        <taxon>Bacteria</taxon>
        <taxon>Bacillati</taxon>
        <taxon>Bacillota</taxon>
        <taxon>Bacilli</taxon>
        <taxon>Bacillales</taxon>
        <taxon>Paenibacillaceae</taxon>
        <taxon>Paenibacillus</taxon>
    </lineage>
</organism>
<dbReference type="Pfam" id="PF06527">
    <property type="entry name" value="TniQ"/>
    <property type="match status" value="1"/>
</dbReference>
<dbReference type="InterPro" id="IPR009492">
    <property type="entry name" value="TniQ"/>
</dbReference>
<dbReference type="Pfam" id="PF15978">
    <property type="entry name" value="TnsD"/>
    <property type="match status" value="2"/>
</dbReference>
<evidence type="ECO:0000259" key="2">
    <source>
        <dbReference type="Pfam" id="PF15978"/>
    </source>
</evidence>
<comment type="caution">
    <text evidence="3">The sequence shown here is derived from an EMBL/GenBank/DDBJ whole genome shotgun (WGS) entry which is preliminary data.</text>
</comment>
<gene>
    <name evidence="3" type="ORF">J2W98_005657</name>
</gene>
<evidence type="ECO:0000259" key="1">
    <source>
        <dbReference type="Pfam" id="PF06527"/>
    </source>
</evidence>
<keyword evidence="4" id="KW-1185">Reference proteome</keyword>
<dbReference type="RefSeq" id="WP_068939573.1">
    <property type="nucleotide sequence ID" value="NZ_JAVDUG010000016.1"/>
</dbReference>
<feature type="domain" description="Transposon Tn7 transposition protein TnsD C-terminal" evidence="2">
    <location>
        <begin position="453"/>
        <end position="522"/>
    </location>
</feature>
<evidence type="ECO:0008006" key="5">
    <source>
        <dbReference type="Google" id="ProtNLM"/>
    </source>
</evidence>
<proteinExistence type="predicted"/>
<accession>A0ABU1QNY4</accession>
<feature type="domain" description="Transposon Tn7 transposition protein TnsD C-terminal" evidence="2">
    <location>
        <begin position="206"/>
        <end position="426"/>
    </location>
</feature>